<evidence type="ECO:0000313" key="2">
    <source>
        <dbReference type="EMBL" id="MBL1104912.1"/>
    </source>
</evidence>
<name>A0ABS1NXS5_9ACTN</name>
<dbReference type="RefSeq" id="WP_201815353.1">
    <property type="nucleotide sequence ID" value="NZ_JAERRH010000003.1"/>
</dbReference>
<sequence length="57" mass="6174">MSRAVCSQCGEPAVEAEPSSWTPAWGDAPRWSHEDGEPLCPVVGDNGYEPCQPEFLP</sequence>
<dbReference type="Proteomes" id="UP000621386">
    <property type="component" value="Unassembled WGS sequence"/>
</dbReference>
<protein>
    <submittedName>
        <fullName evidence="2">Uncharacterized protein</fullName>
    </submittedName>
</protein>
<keyword evidence="3" id="KW-1185">Reference proteome</keyword>
<organism evidence="2 3">
    <name type="scientific">Streptomyces musisoli</name>
    <dbReference type="NCBI Taxonomy" id="2802280"/>
    <lineage>
        <taxon>Bacteria</taxon>
        <taxon>Bacillati</taxon>
        <taxon>Actinomycetota</taxon>
        <taxon>Actinomycetes</taxon>
        <taxon>Kitasatosporales</taxon>
        <taxon>Streptomycetaceae</taxon>
        <taxon>Streptomyces</taxon>
    </lineage>
</organism>
<accession>A0ABS1NXS5</accession>
<proteinExistence type="predicted"/>
<comment type="caution">
    <text evidence="2">The sequence shown here is derived from an EMBL/GenBank/DDBJ whole genome shotgun (WGS) entry which is preliminary data.</text>
</comment>
<dbReference type="EMBL" id="JAERRH010000003">
    <property type="protein sequence ID" value="MBL1104912.1"/>
    <property type="molecule type" value="Genomic_DNA"/>
</dbReference>
<evidence type="ECO:0000256" key="1">
    <source>
        <dbReference type="SAM" id="MobiDB-lite"/>
    </source>
</evidence>
<evidence type="ECO:0000313" key="3">
    <source>
        <dbReference type="Proteomes" id="UP000621386"/>
    </source>
</evidence>
<gene>
    <name evidence="2" type="ORF">JK361_09950</name>
</gene>
<reference evidence="2 3" key="1">
    <citation type="submission" date="2021-01" db="EMBL/GenBank/DDBJ databases">
        <title>WGS of actinomycetes isolated from Thailand.</title>
        <authorList>
            <person name="Thawai C."/>
        </authorList>
    </citation>
    <scope>NUCLEOTIDE SEQUENCE [LARGE SCALE GENOMIC DNA]</scope>
    <source>
        <strain evidence="2 3">CH5-8</strain>
    </source>
</reference>
<feature type="region of interest" description="Disordered" evidence="1">
    <location>
        <begin position="1"/>
        <end position="33"/>
    </location>
</feature>